<proteinExistence type="predicted"/>
<evidence type="ECO:0000313" key="5">
    <source>
        <dbReference type="EMBL" id="KUK78758.1"/>
    </source>
</evidence>
<dbReference type="Proteomes" id="UP000053860">
    <property type="component" value="Unassembled WGS sequence"/>
</dbReference>
<dbReference type="SUPFAM" id="SSF82679">
    <property type="entry name" value="N-utilization substance G protein NusG, N-terminal domain"/>
    <property type="match status" value="1"/>
</dbReference>
<dbReference type="SMART" id="SM00739">
    <property type="entry name" value="KOW"/>
    <property type="match status" value="1"/>
</dbReference>
<protein>
    <recommendedName>
        <fullName evidence="4">KOW domain-containing protein</fullName>
    </recommendedName>
</protein>
<dbReference type="PANTHER" id="PTHR30265">
    <property type="entry name" value="RHO-INTERACTING TRANSCRIPTION TERMINATION FACTOR NUSG"/>
    <property type="match status" value="1"/>
</dbReference>
<keyword evidence="3" id="KW-0804">Transcription</keyword>
<evidence type="ECO:0000256" key="3">
    <source>
        <dbReference type="ARBA" id="ARBA00023163"/>
    </source>
</evidence>
<dbReference type="InterPro" id="IPR008991">
    <property type="entry name" value="Translation_prot_SH3-like_sf"/>
</dbReference>
<dbReference type="Gene3D" id="3.30.70.940">
    <property type="entry name" value="NusG, N-terminal domain"/>
    <property type="match status" value="1"/>
</dbReference>
<sequence>MVKESNPMNERRWLAAYVKMHHEKKVRDQLTEMGIENFLPVQEEIHLWSDRKKKVERVLIPMMIFVYVNPAEQRTVIKLPAVFRYMVLRGEHTPAVIPDAQMEQFRFMVDLSETPVHFDSSDLHPGEQVQVVRGPLKGLTGELITIDGKSSIVIRIDRLGCAAVEMSATMVERIG</sequence>
<dbReference type="AlphaFoldDB" id="A0A101HL03"/>
<reference evidence="6" key="1">
    <citation type="journal article" date="2015" name="MBio">
        <title>Genome-Resolved Metagenomic Analysis Reveals Roles for Candidate Phyla and Other Microbial Community Members in Biogeochemical Transformations in Oil Reservoirs.</title>
        <authorList>
            <person name="Hu P."/>
            <person name="Tom L."/>
            <person name="Singh A."/>
            <person name="Thomas B.C."/>
            <person name="Baker B.J."/>
            <person name="Piceno Y.M."/>
            <person name="Andersen G.L."/>
            <person name="Banfield J.F."/>
        </authorList>
    </citation>
    <scope>NUCLEOTIDE SEQUENCE [LARGE SCALE GENOMIC DNA]</scope>
</reference>
<organism evidence="5 6">
    <name type="scientific">Proteiniphilum acetatigenes</name>
    <dbReference type="NCBI Taxonomy" id="294710"/>
    <lineage>
        <taxon>Bacteria</taxon>
        <taxon>Pseudomonadati</taxon>
        <taxon>Bacteroidota</taxon>
        <taxon>Bacteroidia</taxon>
        <taxon>Bacteroidales</taxon>
        <taxon>Dysgonomonadaceae</taxon>
        <taxon>Proteiniphilum</taxon>
    </lineage>
</organism>
<comment type="caution">
    <text evidence="5">The sequence shown here is derived from an EMBL/GenBank/DDBJ whole genome shotgun (WGS) entry which is preliminary data.</text>
</comment>
<dbReference type="GO" id="GO:0006354">
    <property type="term" value="P:DNA-templated transcription elongation"/>
    <property type="evidence" value="ECO:0007669"/>
    <property type="project" value="InterPro"/>
</dbReference>
<dbReference type="Pfam" id="PF02357">
    <property type="entry name" value="NusG"/>
    <property type="match status" value="1"/>
</dbReference>
<dbReference type="PATRIC" id="fig|294710.3.peg.1457"/>
<evidence type="ECO:0000313" key="6">
    <source>
        <dbReference type="Proteomes" id="UP000053860"/>
    </source>
</evidence>
<feature type="domain" description="KOW" evidence="4">
    <location>
        <begin position="122"/>
        <end position="149"/>
    </location>
</feature>
<evidence type="ECO:0000256" key="1">
    <source>
        <dbReference type="ARBA" id="ARBA00022814"/>
    </source>
</evidence>
<name>A0A101HL03_9BACT</name>
<dbReference type="SUPFAM" id="SSF50104">
    <property type="entry name" value="Translation proteins SH3-like domain"/>
    <property type="match status" value="1"/>
</dbReference>
<accession>A0A101HL03</accession>
<dbReference type="InterPro" id="IPR005824">
    <property type="entry name" value="KOW"/>
</dbReference>
<dbReference type="NCBIfam" id="NF033644">
    <property type="entry name" value="antiterm_UpxY"/>
    <property type="match status" value="1"/>
</dbReference>
<dbReference type="PANTHER" id="PTHR30265:SF4">
    <property type="entry name" value="KOW MOTIF FAMILY PROTEIN, EXPRESSED"/>
    <property type="match status" value="1"/>
</dbReference>
<keyword evidence="1" id="KW-0889">Transcription antitermination</keyword>
<evidence type="ECO:0000256" key="2">
    <source>
        <dbReference type="ARBA" id="ARBA00023015"/>
    </source>
</evidence>
<dbReference type="EMBL" id="LGGN01000005">
    <property type="protein sequence ID" value="KUK78758.1"/>
    <property type="molecule type" value="Genomic_DNA"/>
</dbReference>
<dbReference type="CDD" id="cd09895">
    <property type="entry name" value="NGN_SP_UpxY"/>
    <property type="match status" value="1"/>
</dbReference>
<dbReference type="InterPro" id="IPR043425">
    <property type="entry name" value="NusG-like"/>
</dbReference>
<dbReference type="InterPro" id="IPR006645">
    <property type="entry name" value="NGN-like_dom"/>
</dbReference>
<evidence type="ECO:0000259" key="4">
    <source>
        <dbReference type="SMART" id="SM00739"/>
    </source>
</evidence>
<keyword evidence="2" id="KW-0805">Transcription regulation</keyword>
<gene>
    <name evidence="5" type="ORF">XD92_0071</name>
</gene>
<dbReference type="GO" id="GO:0031564">
    <property type="term" value="P:transcription antitermination"/>
    <property type="evidence" value="ECO:0007669"/>
    <property type="project" value="UniProtKB-KW"/>
</dbReference>
<dbReference type="InterPro" id="IPR036735">
    <property type="entry name" value="NGN_dom_sf"/>
</dbReference>